<reference evidence="2" key="1">
    <citation type="submission" date="2021-02" db="EMBL/GenBank/DDBJ databases">
        <authorList>
            <person name="Nieuwenhuis M."/>
            <person name="Van De Peppel L.J.J."/>
        </authorList>
    </citation>
    <scope>NUCLEOTIDE SEQUENCE</scope>
    <source>
        <strain evidence="2">D49</strain>
    </source>
</reference>
<evidence type="ECO:0000256" key="1">
    <source>
        <dbReference type="SAM" id="MobiDB-lite"/>
    </source>
</evidence>
<protein>
    <submittedName>
        <fullName evidence="2">Uncharacterized protein</fullName>
    </submittedName>
</protein>
<keyword evidence="3" id="KW-1185">Reference proteome</keyword>
<comment type="caution">
    <text evidence="2">The sequence shown here is derived from an EMBL/GenBank/DDBJ whole genome shotgun (WGS) entry which is preliminary data.</text>
</comment>
<accession>A0A9P7GKE8</accession>
<feature type="region of interest" description="Disordered" evidence="1">
    <location>
        <begin position="168"/>
        <end position="188"/>
    </location>
</feature>
<sequence>MATPTKGVAGMPTPGGKRAPHFDSASSNPRRLLEFFQDFEDLAKDCGLTDDEKTRYNPANWNSFKDNILDMYPGGKKGERKEADIVAYYQEFRPAAVFLEAEGEISVNERNRLFWEGLHPKAQKAVRKRLEITEGKAFSTSKVPDMEKVVMAAREVYADDAFDAVIRKSKKKKKRYDSSSEEEESESE</sequence>
<dbReference type="AlphaFoldDB" id="A0A9P7GKE8"/>
<name>A0A9P7GKE8_9AGAR</name>
<dbReference type="OrthoDB" id="3258358at2759"/>
<feature type="region of interest" description="Disordered" evidence="1">
    <location>
        <begin position="1"/>
        <end position="26"/>
    </location>
</feature>
<evidence type="ECO:0000313" key="3">
    <source>
        <dbReference type="Proteomes" id="UP000717328"/>
    </source>
</evidence>
<organism evidence="2 3">
    <name type="scientific">Sphagnurus paluster</name>
    <dbReference type="NCBI Taxonomy" id="117069"/>
    <lineage>
        <taxon>Eukaryota</taxon>
        <taxon>Fungi</taxon>
        <taxon>Dikarya</taxon>
        <taxon>Basidiomycota</taxon>
        <taxon>Agaricomycotina</taxon>
        <taxon>Agaricomycetes</taxon>
        <taxon>Agaricomycetidae</taxon>
        <taxon>Agaricales</taxon>
        <taxon>Tricholomatineae</taxon>
        <taxon>Lyophyllaceae</taxon>
        <taxon>Sphagnurus</taxon>
    </lineage>
</organism>
<dbReference type="Proteomes" id="UP000717328">
    <property type="component" value="Unassembled WGS sequence"/>
</dbReference>
<proteinExistence type="predicted"/>
<dbReference type="EMBL" id="JABCKI010001835">
    <property type="protein sequence ID" value="KAG5648637.1"/>
    <property type="molecule type" value="Genomic_DNA"/>
</dbReference>
<feature type="compositionally biased region" description="Acidic residues" evidence="1">
    <location>
        <begin position="179"/>
        <end position="188"/>
    </location>
</feature>
<feature type="non-terminal residue" evidence="2">
    <location>
        <position position="188"/>
    </location>
</feature>
<reference evidence="2" key="2">
    <citation type="submission" date="2021-10" db="EMBL/GenBank/DDBJ databases">
        <title>Phylogenomics reveals ancestral predisposition of the termite-cultivated fungus Termitomyces towards a domesticated lifestyle.</title>
        <authorList>
            <person name="Auxier B."/>
            <person name="Grum-Grzhimaylo A."/>
            <person name="Cardenas M.E."/>
            <person name="Lodge J.D."/>
            <person name="Laessoe T."/>
            <person name="Pedersen O."/>
            <person name="Smith M.E."/>
            <person name="Kuyper T.W."/>
            <person name="Franco-Molano E.A."/>
            <person name="Baroni T.J."/>
            <person name="Aanen D.K."/>
        </authorList>
    </citation>
    <scope>NUCLEOTIDE SEQUENCE</scope>
    <source>
        <strain evidence="2">D49</strain>
    </source>
</reference>
<gene>
    <name evidence="2" type="ORF">H0H81_006973</name>
</gene>
<evidence type="ECO:0000313" key="2">
    <source>
        <dbReference type="EMBL" id="KAG5648637.1"/>
    </source>
</evidence>